<keyword evidence="9 10" id="KW-0472">Membrane</keyword>
<protein>
    <recommendedName>
        <fullName evidence="10">Flagellar protein FliL</fullName>
    </recommendedName>
</protein>
<feature type="transmembrane region" description="Helical" evidence="10">
    <location>
        <begin position="14"/>
        <end position="37"/>
    </location>
</feature>
<evidence type="ECO:0000256" key="9">
    <source>
        <dbReference type="ARBA" id="ARBA00023136"/>
    </source>
</evidence>
<comment type="subcellular location">
    <subcellularLocation>
        <location evidence="10">Cell inner membrane</location>
    </subcellularLocation>
    <subcellularLocation>
        <location evidence="2">Cell membrane</location>
        <topology evidence="2">Single-pass membrane protein</topology>
    </subcellularLocation>
</comment>
<sequence>MAEAQAAPKGNKKLIIIVVAVVAVLLIAMAGAAAFLLTRSADHGDDAGVETHETGKKKKSEKDADHPPIFEKLQQFTVNLNSPDEDAMLQTDIVVEMADAKSQERIKAQMPKIQSQVNQLLRSKSPQDVRAVDGMSKIGAEVRTLINRTLGAEGDDEGVLSVNFTTFIVQ</sequence>
<dbReference type="Pfam" id="PF03748">
    <property type="entry name" value="FliL"/>
    <property type="match status" value="1"/>
</dbReference>
<keyword evidence="6 10" id="KW-0812">Transmembrane</keyword>
<comment type="function">
    <text evidence="1 10">Controls the rotational direction of flagella during chemotaxis.</text>
</comment>
<accession>A0ABQ3GUC9</accession>
<evidence type="ECO:0000256" key="5">
    <source>
        <dbReference type="ARBA" id="ARBA00022500"/>
    </source>
</evidence>
<dbReference type="Proteomes" id="UP000604737">
    <property type="component" value="Unassembled WGS sequence"/>
</dbReference>
<comment type="caution">
    <text evidence="12">The sequence shown here is derived from an EMBL/GenBank/DDBJ whole genome shotgun (WGS) entry which is preliminary data.</text>
</comment>
<evidence type="ECO:0000313" key="12">
    <source>
        <dbReference type="EMBL" id="GHD55471.1"/>
    </source>
</evidence>
<evidence type="ECO:0000256" key="8">
    <source>
        <dbReference type="ARBA" id="ARBA00022989"/>
    </source>
</evidence>
<dbReference type="EMBL" id="BMYO01000001">
    <property type="protein sequence ID" value="GHD55471.1"/>
    <property type="molecule type" value="Genomic_DNA"/>
</dbReference>
<evidence type="ECO:0000313" key="13">
    <source>
        <dbReference type="Proteomes" id="UP000604737"/>
    </source>
</evidence>
<proteinExistence type="inferred from homology"/>
<evidence type="ECO:0000256" key="11">
    <source>
        <dbReference type="SAM" id="MobiDB-lite"/>
    </source>
</evidence>
<evidence type="ECO:0000256" key="3">
    <source>
        <dbReference type="ARBA" id="ARBA00008281"/>
    </source>
</evidence>
<evidence type="ECO:0000256" key="6">
    <source>
        <dbReference type="ARBA" id="ARBA00022692"/>
    </source>
</evidence>
<feature type="region of interest" description="Disordered" evidence="11">
    <location>
        <begin position="43"/>
        <end position="67"/>
    </location>
</feature>
<evidence type="ECO:0000256" key="7">
    <source>
        <dbReference type="ARBA" id="ARBA00022779"/>
    </source>
</evidence>
<name>A0ABQ3GUC9_9NEIS</name>
<comment type="similarity">
    <text evidence="3 10">Belongs to the FliL family.</text>
</comment>
<keyword evidence="13" id="KW-1185">Reference proteome</keyword>
<evidence type="ECO:0000256" key="2">
    <source>
        <dbReference type="ARBA" id="ARBA00004162"/>
    </source>
</evidence>
<evidence type="ECO:0000256" key="10">
    <source>
        <dbReference type="RuleBase" id="RU364125"/>
    </source>
</evidence>
<evidence type="ECO:0000256" key="1">
    <source>
        <dbReference type="ARBA" id="ARBA00002254"/>
    </source>
</evidence>
<keyword evidence="8 10" id="KW-1133">Transmembrane helix</keyword>
<dbReference type="PANTHER" id="PTHR35091">
    <property type="entry name" value="FLAGELLAR PROTEIN FLIL"/>
    <property type="match status" value="1"/>
</dbReference>
<evidence type="ECO:0000256" key="4">
    <source>
        <dbReference type="ARBA" id="ARBA00022475"/>
    </source>
</evidence>
<dbReference type="PANTHER" id="PTHR35091:SF2">
    <property type="entry name" value="FLAGELLAR PROTEIN FLIL"/>
    <property type="match status" value="1"/>
</dbReference>
<keyword evidence="5 10" id="KW-0145">Chemotaxis</keyword>
<organism evidence="12 13">
    <name type="scientific">Jeongeupia chitinilytica</name>
    <dbReference type="NCBI Taxonomy" id="1041641"/>
    <lineage>
        <taxon>Bacteria</taxon>
        <taxon>Pseudomonadati</taxon>
        <taxon>Pseudomonadota</taxon>
        <taxon>Betaproteobacteria</taxon>
        <taxon>Neisseriales</taxon>
        <taxon>Chitinibacteraceae</taxon>
        <taxon>Jeongeupia</taxon>
    </lineage>
</organism>
<keyword evidence="4" id="KW-1003">Cell membrane</keyword>
<reference evidence="13" key="1">
    <citation type="journal article" date="2019" name="Int. J. Syst. Evol. Microbiol.">
        <title>The Global Catalogue of Microorganisms (GCM) 10K type strain sequencing project: providing services to taxonomists for standard genome sequencing and annotation.</title>
        <authorList>
            <consortium name="The Broad Institute Genomics Platform"/>
            <consortium name="The Broad Institute Genome Sequencing Center for Infectious Disease"/>
            <person name="Wu L."/>
            <person name="Ma J."/>
        </authorList>
    </citation>
    <scope>NUCLEOTIDE SEQUENCE [LARGE SCALE GENOMIC DNA]</scope>
    <source>
        <strain evidence="13">KCTC 23701</strain>
    </source>
</reference>
<dbReference type="RefSeq" id="WP_189458210.1">
    <property type="nucleotide sequence ID" value="NZ_BMYO01000001.1"/>
</dbReference>
<dbReference type="InterPro" id="IPR005503">
    <property type="entry name" value="FliL"/>
</dbReference>
<keyword evidence="7 10" id="KW-0283">Flagellar rotation</keyword>
<keyword evidence="10" id="KW-0997">Cell inner membrane</keyword>
<gene>
    <name evidence="12" type="ORF">GCM10007350_01180</name>
</gene>